<dbReference type="EMBL" id="JBHUCX010000028">
    <property type="protein sequence ID" value="MFD1675227.1"/>
    <property type="molecule type" value="Genomic_DNA"/>
</dbReference>
<keyword evidence="1" id="KW-0808">Transferase</keyword>
<gene>
    <name evidence="1" type="ORF">ACFSB2_11030</name>
</gene>
<dbReference type="SUPFAM" id="SSF55729">
    <property type="entry name" value="Acyl-CoA N-acyltransferases (Nat)"/>
    <property type="match status" value="1"/>
</dbReference>
<dbReference type="RefSeq" id="WP_377943101.1">
    <property type="nucleotide sequence ID" value="NZ_JBHUCX010000028.1"/>
</dbReference>
<dbReference type="Pfam" id="PF12746">
    <property type="entry name" value="GNAT_acetyltran"/>
    <property type="match status" value="1"/>
</dbReference>
<sequence>MLSNYELMETHAGVRFKQDEAGRLITGPRIFIGTTRQGIVERYHQNLNEDIANELKHVVQKSPWLDTPNKVNMVEIIQVLNKERPVERVYAGPTYVFHDVRGKHTEAVRITHENIELLKQYFSDWFEDVDVGPVFAVVRDRVAVSLCCSSVQTFGAEASLKTAKDFRGKSYALDVTTAWAAEIQNQGRTALYSTAWNNLSSQAVARKLELKQYGVELEFW</sequence>
<evidence type="ECO:0000313" key="2">
    <source>
        <dbReference type="Proteomes" id="UP001597079"/>
    </source>
</evidence>
<organism evidence="1 2">
    <name type="scientific">Alicyclobacillus fodiniaquatilis</name>
    <dbReference type="NCBI Taxonomy" id="1661150"/>
    <lineage>
        <taxon>Bacteria</taxon>
        <taxon>Bacillati</taxon>
        <taxon>Bacillota</taxon>
        <taxon>Bacilli</taxon>
        <taxon>Bacillales</taxon>
        <taxon>Alicyclobacillaceae</taxon>
        <taxon>Alicyclobacillus</taxon>
    </lineage>
</organism>
<evidence type="ECO:0000313" key="1">
    <source>
        <dbReference type="EMBL" id="MFD1675227.1"/>
    </source>
</evidence>
<dbReference type="EC" id="2.3.1.-" evidence="1"/>
<dbReference type="InterPro" id="IPR016181">
    <property type="entry name" value="Acyl_CoA_acyltransferase"/>
</dbReference>
<keyword evidence="1" id="KW-0012">Acyltransferase</keyword>
<comment type="caution">
    <text evidence="1">The sequence shown here is derived from an EMBL/GenBank/DDBJ whole genome shotgun (WGS) entry which is preliminary data.</text>
</comment>
<dbReference type="Proteomes" id="UP001597079">
    <property type="component" value="Unassembled WGS sequence"/>
</dbReference>
<name>A0ABW4JFX4_9BACL</name>
<keyword evidence="2" id="KW-1185">Reference proteome</keyword>
<protein>
    <submittedName>
        <fullName evidence="1">GNAT family N-acetyltransferase</fullName>
        <ecNumber evidence="1">2.3.1.-</ecNumber>
    </submittedName>
</protein>
<accession>A0ABW4JFX4</accession>
<dbReference type="InterPro" id="IPR027365">
    <property type="entry name" value="GNAT_acetyltra_YdfB-like"/>
</dbReference>
<dbReference type="GO" id="GO:0016746">
    <property type="term" value="F:acyltransferase activity"/>
    <property type="evidence" value="ECO:0007669"/>
    <property type="project" value="UniProtKB-KW"/>
</dbReference>
<proteinExistence type="predicted"/>
<reference evidence="2" key="1">
    <citation type="journal article" date="2019" name="Int. J. Syst. Evol. Microbiol.">
        <title>The Global Catalogue of Microorganisms (GCM) 10K type strain sequencing project: providing services to taxonomists for standard genome sequencing and annotation.</title>
        <authorList>
            <consortium name="The Broad Institute Genomics Platform"/>
            <consortium name="The Broad Institute Genome Sequencing Center for Infectious Disease"/>
            <person name="Wu L."/>
            <person name="Ma J."/>
        </authorList>
    </citation>
    <scope>NUCLEOTIDE SEQUENCE [LARGE SCALE GENOMIC DNA]</scope>
    <source>
        <strain evidence="2">CGMCC 1.12286</strain>
    </source>
</reference>
<dbReference type="Gene3D" id="3.40.630.30">
    <property type="match status" value="1"/>
</dbReference>